<comment type="caution">
    <text evidence="9">The sequence shown here is derived from an EMBL/GenBank/DDBJ whole genome shotgun (WGS) entry which is preliminary data.</text>
</comment>
<keyword evidence="3" id="KW-1134">Transmembrane beta strand</keyword>
<dbReference type="GO" id="GO:0009279">
    <property type="term" value="C:cell outer membrane"/>
    <property type="evidence" value="ECO:0007669"/>
    <property type="project" value="UniProtKB-SubCell"/>
</dbReference>
<dbReference type="EMBL" id="QGDO01000001">
    <property type="protein sequence ID" value="PWJ43993.1"/>
    <property type="molecule type" value="Genomic_DNA"/>
</dbReference>
<evidence type="ECO:0000256" key="6">
    <source>
        <dbReference type="ARBA" id="ARBA00023136"/>
    </source>
</evidence>
<dbReference type="PANTHER" id="PTHR35093:SF8">
    <property type="entry name" value="OUTER MEMBRANE PROTEIN NMB0088-RELATED"/>
    <property type="match status" value="1"/>
</dbReference>
<comment type="subcellular location">
    <subcellularLocation>
        <location evidence="1">Cell outer membrane</location>
        <topology evidence="1">Multi-pass membrane protein</topology>
    </subcellularLocation>
</comment>
<comment type="similarity">
    <text evidence="2">Belongs to the OmpP1/FadL family.</text>
</comment>
<dbReference type="AlphaFoldDB" id="A0A315ZFQ8"/>
<keyword evidence="5 8" id="KW-0732">Signal</keyword>
<dbReference type="GO" id="GO:0015483">
    <property type="term" value="F:long-chain fatty acid transporting porin activity"/>
    <property type="evidence" value="ECO:0007669"/>
    <property type="project" value="TreeGrafter"/>
</dbReference>
<gene>
    <name evidence="9" type="ORF">BC781_101343</name>
</gene>
<evidence type="ECO:0000256" key="7">
    <source>
        <dbReference type="ARBA" id="ARBA00023237"/>
    </source>
</evidence>
<evidence type="ECO:0000256" key="3">
    <source>
        <dbReference type="ARBA" id="ARBA00022452"/>
    </source>
</evidence>
<sequence length="535" mass="60229">MTTLDKMKNKQTIFFFLLLLPFSALAQIEPIGFYKDAVRFSKNELGGDARIQALGGSGISLGGNMSNAYLNPAGLAFYRKSEMSITGVVSINQTTATNNTDFSTEKNTNFNLPQFGFVIKGESKGAFSISFNQLQNFNNTTSYFGRNDGLSSITKEFTEANYGYYAPDPNWIFSPAEAAYQLGLVRAVDPSDPDNYDYYNLVNTAPDSRSGYIETRGGHYQFDVGYGEQINNQLSWGVSVGIPYFNYNMTRYYEENQSRNYYVINGVEKDLPTPEYIGLNESIRSESIGINAKLGLIYKQSDRLRLGFTFETPTFYRVTDQSSFRLATQWDTNSFDEKSFVQDFLGVTPNDSHTGAVTSGTESSVYPLQTSYNLRTPMKASIGASYFFGKSGFITFDAEYVAYNQMKISNGYDVTFDSDVDFIADNDILSEEHKGRVNIRTGAEYRLNKNFYLRGGYAYYPDPTEAEYRDVDQSTQYITGGLGYRNANFFIDFAFINTQSNSSYQPFQLYAPDPVPVYDIDNNTNQVVFTLGKSF</sequence>
<evidence type="ECO:0000256" key="4">
    <source>
        <dbReference type="ARBA" id="ARBA00022692"/>
    </source>
</evidence>
<dbReference type="Proteomes" id="UP000245535">
    <property type="component" value="Unassembled WGS sequence"/>
</dbReference>
<name>A0A315ZFQ8_SEDFL</name>
<dbReference type="Pfam" id="PF03349">
    <property type="entry name" value="Toluene_X"/>
    <property type="match status" value="1"/>
</dbReference>
<organism evidence="9 10">
    <name type="scientific">Sediminitomix flava</name>
    <dbReference type="NCBI Taxonomy" id="379075"/>
    <lineage>
        <taxon>Bacteria</taxon>
        <taxon>Pseudomonadati</taxon>
        <taxon>Bacteroidota</taxon>
        <taxon>Cytophagia</taxon>
        <taxon>Cytophagales</taxon>
        <taxon>Flammeovirgaceae</taxon>
        <taxon>Sediminitomix</taxon>
    </lineage>
</organism>
<keyword evidence="10" id="KW-1185">Reference proteome</keyword>
<evidence type="ECO:0000313" key="10">
    <source>
        <dbReference type="Proteomes" id="UP000245535"/>
    </source>
</evidence>
<keyword evidence="7" id="KW-0998">Cell outer membrane</keyword>
<feature type="signal peptide" evidence="8">
    <location>
        <begin position="1"/>
        <end position="26"/>
    </location>
</feature>
<evidence type="ECO:0000256" key="5">
    <source>
        <dbReference type="ARBA" id="ARBA00022729"/>
    </source>
</evidence>
<dbReference type="Gene3D" id="2.40.160.60">
    <property type="entry name" value="Outer membrane protein transport protein (OMPP1/FadL/TodX)"/>
    <property type="match status" value="1"/>
</dbReference>
<protein>
    <submittedName>
        <fullName evidence="9">Outer membrane protein transport protein (OMPP1/FadL/TodX)</fullName>
    </submittedName>
</protein>
<feature type="chain" id="PRO_5016264312" evidence="8">
    <location>
        <begin position="27"/>
        <end position="535"/>
    </location>
</feature>
<dbReference type="SUPFAM" id="SSF56935">
    <property type="entry name" value="Porins"/>
    <property type="match status" value="1"/>
</dbReference>
<proteinExistence type="inferred from homology"/>
<evidence type="ECO:0000256" key="1">
    <source>
        <dbReference type="ARBA" id="ARBA00004571"/>
    </source>
</evidence>
<accession>A0A315ZFQ8</accession>
<dbReference type="PANTHER" id="PTHR35093">
    <property type="entry name" value="OUTER MEMBRANE PROTEIN NMB0088-RELATED"/>
    <property type="match status" value="1"/>
</dbReference>
<keyword evidence="4" id="KW-0812">Transmembrane</keyword>
<keyword evidence="6" id="KW-0472">Membrane</keyword>
<evidence type="ECO:0000256" key="8">
    <source>
        <dbReference type="SAM" id="SignalP"/>
    </source>
</evidence>
<evidence type="ECO:0000313" key="9">
    <source>
        <dbReference type="EMBL" id="PWJ43993.1"/>
    </source>
</evidence>
<reference evidence="9 10" key="1">
    <citation type="submission" date="2018-03" db="EMBL/GenBank/DDBJ databases">
        <title>Genomic Encyclopedia of Archaeal and Bacterial Type Strains, Phase II (KMG-II): from individual species to whole genera.</title>
        <authorList>
            <person name="Goeker M."/>
        </authorList>
    </citation>
    <scope>NUCLEOTIDE SEQUENCE [LARGE SCALE GENOMIC DNA]</scope>
    <source>
        <strain evidence="9 10">DSM 28229</strain>
    </source>
</reference>
<evidence type="ECO:0000256" key="2">
    <source>
        <dbReference type="ARBA" id="ARBA00008163"/>
    </source>
</evidence>
<dbReference type="InterPro" id="IPR005017">
    <property type="entry name" value="OMPP1/FadL/TodX"/>
</dbReference>